<accession>A0AAW1SG12</accession>
<dbReference type="InterPro" id="IPR043872">
    <property type="entry name" value="DUF5832"/>
</dbReference>
<dbReference type="Pfam" id="PF19150">
    <property type="entry name" value="DUF5832"/>
    <property type="match status" value="1"/>
</dbReference>
<dbReference type="EMBL" id="JALJOS010000001">
    <property type="protein sequence ID" value="KAK9844870.1"/>
    <property type="molecule type" value="Genomic_DNA"/>
</dbReference>
<evidence type="ECO:0000256" key="1">
    <source>
        <dbReference type="SAM" id="MobiDB-lite"/>
    </source>
</evidence>
<reference evidence="2 3" key="1">
    <citation type="journal article" date="2024" name="Nat. Commun.">
        <title>Phylogenomics reveals the evolutionary origins of lichenization in chlorophyte algae.</title>
        <authorList>
            <person name="Puginier C."/>
            <person name="Libourel C."/>
            <person name="Otte J."/>
            <person name="Skaloud P."/>
            <person name="Haon M."/>
            <person name="Grisel S."/>
            <person name="Petersen M."/>
            <person name="Berrin J.G."/>
            <person name="Delaux P.M."/>
            <person name="Dal Grande F."/>
            <person name="Keller J."/>
        </authorList>
    </citation>
    <scope>NUCLEOTIDE SEQUENCE [LARGE SCALE GENOMIC DNA]</scope>
    <source>
        <strain evidence="2 3">SAG 2145</strain>
    </source>
</reference>
<name>A0AAW1SG12_9CHLO</name>
<dbReference type="Proteomes" id="UP001438707">
    <property type="component" value="Unassembled WGS sequence"/>
</dbReference>
<gene>
    <name evidence="2" type="ORF">WJX74_007994</name>
</gene>
<feature type="compositionally biased region" description="Basic and acidic residues" evidence="1">
    <location>
        <begin position="281"/>
        <end position="296"/>
    </location>
</feature>
<evidence type="ECO:0000313" key="3">
    <source>
        <dbReference type="Proteomes" id="UP001438707"/>
    </source>
</evidence>
<protein>
    <submittedName>
        <fullName evidence="2">Uncharacterized protein</fullName>
    </submittedName>
</protein>
<feature type="region of interest" description="Disordered" evidence="1">
    <location>
        <begin position="13"/>
        <end position="40"/>
    </location>
</feature>
<proteinExistence type="predicted"/>
<evidence type="ECO:0000313" key="2">
    <source>
        <dbReference type="EMBL" id="KAK9844870.1"/>
    </source>
</evidence>
<sequence length="330" mass="36175">MRVARWTRAENLRGGALGRGPMTNSTRGGNPAKGKDQRQVGFEMTPDLEAYLKAKNRDPETEMTEGARRALDACTDEDLSGFAKQVKARVGKPMHLTPEQEAAFRASGGDLPTVTRADGGAGAGGYRPPPGKFAAGTAGGGPACGSMKNAWDRFEGSFESFKAGVLRPDPDHLHVGLQQWVVVTRIGEPLVDRMAQKVSGAFATAEEAESHATRVREEFPWFDVDVLSMYHFIPYPTTEEVKRGVRRVYDDENLTATMRAHFEQNTASKAGQMERVAKARERASDPGKFEEADRVAAESGKQGEYPRMEFVPNAIDDECSGVYDDVRCRE</sequence>
<feature type="region of interest" description="Disordered" evidence="1">
    <location>
        <begin position="281"/>
        <end position="303"/>
    </location>
</feature>
<comment type="caution">
    <text evidence="2">The sequence shown here is derived from an EMBL/GenBank/DDBJ whole genome shotgun (WGS) entry which is preliminary data.</text>
</comment>
<organism evidence="2 3">
    <name type="scientific">Apatococcus lobatus</name>
    <dbReference type="NCBI Taxonomy" id="904363"/>
    <lineage>
        <taxon>Eukaryota</taxon>
        <taxon>Viridiplantae</taxon>
        <taxon>Chlorophyta</taxon>
        <taxon>core chlorophytes</taxon>
        <taxon>Trebouxiophyceae</taxon>
        <taxon>Chlorellales</taxon>
        <taxon>Chlorellaceae</taxon>
        <taxon>Apatococcus</taxon>
    </lineage>
</organism>
<dbReference type="AlphaFoldDB" id="A0AAW1SG12"/>
<keyword evidence="3" id="KW-1185">Reference proteome</keyword>